<dbReference type="SUPFAM" id="SSF81383">
    <property type="entry name" value="F-box domain"/>
    <property type="match status" value="1"/>
</dbReference>
<dbReference type="Gene3D" id="1.20.1280.50">
    <property type="match status" value="1"/>
</dbReference>
<protein>
    <recommendedName>
        <fullName evidence="1">F-box domain-containing protein</fullName>
    </recommendedName>
</protein>
<proteinExistence type="predicted"/>
<dbReference type="PROSITE" id="PS50181">
    <property type="entry name" value="FBOX"/>
    <property type="match status" value="1"/>
</dbReference>
<name>A0A835BPL6_9POAL</name>
<dbReference type="InterPro" id="IPR001810">
    <property type="entry name" value="F-box_dom"/>
</dbReference>
<dbReference type="SMART" id="SM00256">
    <property type="entry name" value="FBOX"/>
    <property type="match status" value="1"/>
</dbReference>
<dbReference type="Proteomes" id="UP000636709">
    <property type="component" value="Unassembled WGS sequence"/>
</dbReference>
<dbReference type="PANTHER" id="PTHR31672">
    <property type="entry name" value="BNACNNG10540D PROTEIN"/>
    <property type="match status" value="1"/>
</dbReference>
<dbReference type="Pfam" id="PF07734">
    <property type="entry name" value="FBA_1"/>
    <property type="match status" value="1"/>
</dbReference>
<dbReference type="InterPro" id="IPR011043">
    <property type="entry name" value="Gal_Oxase/kelch_b-propeller"/>
</dbReference>
<dbReference type="PANTHER" id="PTHR31672:SF13">
    <property type="entry name" value="F-BOX PROTEIN CPR30-LIKE"/>
    <property type="match status" value="1"/>
</dbReference>
<evidence type="ECO:0000259" key="1">
    <source>
        <dbReference type="PROSITE" id="PS50181"/>
    </source>
</evidence>
<dbReference type="SUPFAM" id="SSF50965">
    <property type="entry name" value="Galactose oxidase, central domain"/>
    <property type="match status" value="1"/>
</dbReference>
<dbReference type="EMBL" id="JACEFO010001901">
    <property type="protein sequence ID" value="KAF8694782.1"/>
    <property type="molecule type" value="Genomic_DNA"/>
</dbReference>
<comment type="caution">
    <text evidence="2">The sequence shown here is derived from an EMBL/GenBank/DDBJ whole genome shotgun (WGS) entry which is preliminary data.</text>
</comment>
<dbReference type="NCBIfam" id="TIGR01640">
    <property type="entry name" value="F_box_assoc_1"/>
    <property type="match status" value="1"/>
</dbReference>
<reference evidence="2" key="1">
    <citation type="submission" date="2020-07" db="EMBL/GenBank/DDBJ databases">
        <title>Genome sequence and genetic diversity analysis of an under-domesticated orphan crop, white fonio (Digitaria exilis).</title>
        <authorList>
            <person name="Bennetzen J.L."/>
            <person name="Chen S."/>
            <person name="Ma X."/>
            <person name="Wang X."/>
            <person name="Yssel A.E.J."/>
            <person name="Chaluvadi S.R."/>
            <person name="Johnson M."/>
            <person name="Gangashetty P."/>
            <person name="Hamidou F."/>
            <person name="Sanogo M.D."/>
            <person name="Zwaenepoel A."/>
            <person name="Wallace J."/>
            <person name="Van De Peer Y."/>
            <person name="Van Deynze A."/>
        </authorList>
    </citation>
    <scope>NUCLEOTIDE SEQUENCE</scope>
    <source>
        <tissue evidence="2">Leaves</tissue>
    </source>
</reference>
<dbReference type="InterPro" id="IPR036047">
    <property type="entry name" value="F-box-like_dom_sf"/>
</dbReference>
<dbReference type="InterPro" id="IPR006527">
    <property type="entry name" value="F-box-assoc_dom_typ1"/>
</dbReference>
<dbReference type="InterPro" id="IPR017451">
    <property type="entry name" value="F-box-assoc_interact_dom"/>
</dbReference>
<dbReference type="OrthoDB" id="1845276at2759"/>
<dbReference type="Pfam" id="PF00646">
    <property type="entry name" value="F-box"/>
    <property type="match status" value="1"/>
</dbReference>
<feature type="domain" description="F-box" evidence="1">
    <location>
        <begin position="15"/>
        <end position="61"/>
    </location>
</feature>
<organism evidence="2 3">
    <name type="scientific">Digitaria exilis</name>
    <dbReference type="NCBI Taxonomy" id="1010633"/>
    <lineage>
        <taxon>Eukaryota</taxon>
        <taxon>Viridiplantae</taxon>
        <taxon>Streptophyta</taxon>
        <taxon>Embryophyta</taxon>
        <taxon>Tracheophyta</taxon>
        <taxon>Spermatophyta</taxon>
        <taxon>Magnoliopsida</taxon>
        <taxon>Liliopsida</taxon>
        <taxon>Poales</taxon>
        <taxon>Poaceae</taxon>
        <taxon>PACMAD clade</taxon>
        <taxon>Panicoideae</taxon>
        <taxon>Panicodae</taxon>
        <taxon>Paniceae</taxon>
        <taxon>Anthephorinae</taxon>
        <taxon>Digitaria</taxon>
    </lineage>
</organism>
<dbReference type="InterPro" id="IPR050796">
    <property type="entry name" value="SCF_F-box_component"/>
</dbReference>
<gene>
    <name evidence="2" type="ORF">HU200_037873</name>
</gene>
<evidence type="ECO:0000313" key="2">
    <source>
        <dbReference type="EMBL" id="KAF8694782.1"/>
    </source>
</evidence>
<dbReference type="AlphaFoldDB" id="A0A835BPL6"/>
<keyword evidence="3" id="KW-1185">Reference proteome</keyword>
<evidence type="ECO:0000313" key="3">
    <source>
        <dbReference type="Proteomes" id="UP000636709"/>
    </source>
</evidence>
<accession>A0A835BPL6</accession>
<sequence>MDSEETKTKKKQKEQCIINCLPRDLIEQIFFRIPVSSLLKCIGVCKQWRKFIRDPEFIAGHLKRAPRCALIFFPQESVQGKAYPSDAVIFDEAWSQSTLAVPVIGPDDFLCGSCNGLLCLYTKTSTIKIANLATGESVHLDKPIKNLKGDHFSFYRFAFHQITKEYKVTHFLDEHKNYSQGTFNIVQVYTLGSDKWKDVKSSEALSLSCVKNSGVVSVDGSMFWLTEDTEASWKHAVISLDLNEESFSRIQLPEVTLGGYRRYWITEINGKLCIATGKVHKDRPKMLHDKLQIWTLDSIIEQRWSQTYSIPYAHNYLAGPHFVHRDKIMMQGPSCDLYLYELLGKNCGPKLNNRVKQLNFSPHKPDNMQSYIFVKSLVRLDAYKKVGIVHGSKQREGWSLKKWEAWEREIYDVEDAWKQVFELEQDSLEILQALVMRANEVIRQRITMEINQLMQHLPEQHPRSLRRLNMVELKRDNCKLKARMNNAKDMVKALKQAHVDICRVHASDPRKETSNSATNISQE</sequence>